<protein>
    <recommendedName>
        <fullName evidence="3">TIGR02757 family protein</fullName>
    </recommendedName>
</protein>
<dbReference type="InterPro" id="IPR014127">
    <property type="entry name" value="CHP02757"/>
</dbReference>
<proteinExistence type="predicted"/>
<comment type="caution">
    <text evidence="1">The sequence shown here is derived from an EMBL/GenBank/DDBJ whole genome shotgun (WGS) entry which is preliminary data.</text>
</comment>
<gene>
    <name evidence="1" type="ORF">AA20_10500</name>
</gene>
<dbReference type="Pfam" id="PF09674">
    <property type="entry name" value="DUF2400"/>
    <property type="match status" value="1"/>
</dbReference>
<evidence type="ECO:0000313" key="2">
    <source>
        <dbReference type="Proteomes" id="UP000035514"/>
    </source>
</evidence>
<reference evidence="1 2" key="1">
    <citation type="submission" date="2014-01" db="EMBL/GenBank/DDBJ databases">
        <title>Development of a Comparative Genomic Fingerprinting Assay for High Resolution Genotyping of Arcobacter butzleri.</title>
        <authorList>
            <person name="Webb A.L."/>
            <person name="Inglis G.D."/>
            <person name="Kruczkiewicz P."/>
            <person name="Selinger L.B."/>
            <person name="Taboada E.N."/>
        </authorList>
    </citation>
    <scope>NUCLEOTIDE SEQUENCE [LARGE SCALE GENOMIC DNA]</scope>
    <source>
        <strain evidence="1 2">L348</strain>
    </source>
</reference>
<evidence type="ECO:0008006" key="3">
    <source>
        <dbReference type="Google" id="ProtNLM"/>
    </source>
</evidence>
<organism evidence="1 2">
    <name type="scientific">Aliarcobacter butzleri L348</name>
    <dbReference type="NCBI Taxonomy" id="1447256"/>
    <lineage>
        <taxon>Bacteria</taxon>
        <taxon>Pseudomonadati</taxon>
        <taxon>Campylobacterota</taxon>
        <taxon>Epsilonproteobacteria</taxon>
        <taxon>Campylobacterales</taxon>
        <taxon>Arcobacteraceae</taxon>
        <taxon>Aliarcobacter</taxon>
    </lineage>
</organism>
<dbReference type="Proteomes" id="UP000035514">
    <property type="component" value="Unassembled WGS sequence"/>
</dbReference>
<dbReference type="PATRIC" id="fig|1447256.3.peg.2050"/>
<evidence type="ECO:0000313" key="1">
    <source>
        <dbReference type="EMBL" id="KLD97650.1"/>
    </source>
</evidence>
<dbReference type="EMBL" id="JAIQ01000144">
    <property type="protein sequence ID" value="KLD97650.1"/>
    <property type="molecule type" value="Genomic_DNA"/>
</dbReference>
<sequence>MTKKDKEIKELLDIEVNSRNSSFEISYDKPDPLLVARRYDDEFIILLCALFAYGNAKLIVKFLDSLDFSLLTESEEKIEKELKNHYYRFQNSADVIAIFKTFRRMKQENSLQNLFYEAYKKENSILEGIDTLIQKIFKVANYNSQGFTFLVSSPLKRDKQGIIKENGNAPYKRWNMYLRWMIRDDNLDLGLWKNIDKKDLILPLDTHTFKVSQKLGLLTRKNYDLKSALMITEKLKEFDKLDPIKYDFSLYRIGQEKMEF</sequence>
<dbReference type="AlphaFoldDB" id="A0A0G9JU19"/>
<dbReference type="RefSeq" id="WP_046997206.1">
    <property type="nucleotide sequence ID" value="NZ_JAIQ01000144.1"/>
</dbReference>
<name>A0A0G9JU19_9BACT</name>
<dbReference type="NCBIfam" id="TIGR02757">
    <property type="entry name" value="TIGR02757 family protein"/>
    <property type="match status" value="1"/>
</dbReference>
<accession>A0A0G9JU19</accession>